<evidence type="ECO:0000259" key="5">
    <source>
        <dbReference type="PROSITE" id="PS50097"/>
    </source>
</evidence>
<evidence type="ECO:0000313" key="7">
    <source>
        <dbReference type="EMBL" id="TKR85897.1"/>
    </source>
</evidence>
<gene>
    <name evidence="7" type="ORF">D5086_0000245180</name>
</gene>
<evidence type="ECO:0000259" key="4">
    <source>
        <dbReference type="PROSITE" id="PS50006"/>
    </source>
</evidence>
<dbReference type="CDD" id="cd18280">
    <property type="entry name" value="BTB_POZ_BPM_plant"/>
    <property type="match status" value="1"/>
</dbReference>
<dbReference type="Gene3D" id="2.60.210.10">
    <property type="entry name" value="Apoptosis, Tumor Necrosis Factor Receptor Associated Protein 2, Chain A"/>
    <property type="match status" value="1"/>
</dbReference>
<dbReference type="Gene3D" id="3.30.710.10">
    <property type="entry name" value="Potassium Channel Kv1.1, Chain A"/>
    <property type="match status" value="1"/>
</dbReference>
<feature type="domain" description="BTB" evidence="5">
    <location>
        <begin position="191"/>
        <end position="257"/>
    </location>
</feature>
<comment type="caution">
    <text evidence="7">The sequence shown here is derived from an EMBL/GenBank/DDBJ whole genome shotgun (WGS) entry which is preliminary data.</text>
</comment>
<dbReference type="FunFam" id="2.60.210.10:FF:000012">
    <property type="entry name" value="BTB/POZ and MATH domain-containing protein 4"/>
    <property type="match status" value="1"/>
</dbReference>
<dbReference type="GO" id="GO:0016567">
    <property type="term" value="P:protein ubiquitination"/>
    <property type="evidence" value="ECO:0007669"/>
    <property type="project" value="InterPro"/>
</dbReference>
<name>A0A4U5NQE4_POPAL</name>
<dbReference type="CDD" id="cd00121">
    <property type="entry name" value="MATH"/>
    <property type="match status" value="1"/>
</dbReference>
<dbReference type="Pfam" id="PF00651">
    <property type="entry name" value="BTB"/>
    <property type="match status" value="1"/>
</dbReference>
<evidence type="ECO:0000256" key="1">
    <source>
        <dbReference type="ARBA" id="ARBA00002668"/>
    </source>
</evidence>
<dbReference type="InterPro" id="IPR034090">
    <property type="entry name" value="BPM_C"/>
</dbReference>
<dbReference type="Pfam" id="PF22486">
    <property type="entry name" value="MATH_2"/>
    <property type="match status" value="1"/>
</dbReference>
<dbReference type="AlphaFoldDB" id="A0A4U5NQE4"/>
<dbReference type="PANTHER" id="PTHR26379">
    <property type="entry name" value="BTB/POZ AND MATH DOMAIN-CONTAINING PROTEIN 1"/>
    <property type="match status" value="1"/>
</dbReference>
<dbReference type="Gene3D" id="2.60.200.20">
    <property type="match status" value="1"/>
</dbReference>
<feature type="domain" description="MATH" evidence="6">
    <location>
        <begin position="21"/>
        <end position="155"/>
    </location>
</feature>
<reference evidence="7" key="1">
    <citation type="submission" date="2018-10" db="EMBL/GenBank/DDBJ databases">
        <title>Population genomic analysis revealed the cold adaptation of white poplar.</title>
        <authorList>
            <person name="Liu Y.-J."/>
        </authorList>
    </citation>
    <scope>NUCLEOTIDE SEQUENCE [LARGE SCALE GENOMIC DNA]</scope>
    <source>
        <strain evidence="7">PAL-ZL1</strain>
    </source>
</reference>
<dbReference type="SMART" id="SM00240">
    <property type="entry name" value="FHA"/>
    <property type="match status" value="1"/>
</dbReference>
<dbReference type="SUPFAM" id="SSF49879">
    <property type="entry name" value="SMAD/FHA domain"/>
    <property type="match status" value="1"/>
</dbReference>
<comment type="pathway">
    <text evidence="2">Protein modification; protein ubiquitination.</text>
</comment>
<dbReference type="CDD" id="cd14736">
    <property type="entry name" value="BACK_AtBPM-like"/>
    <property type="match status" value="1"/>
</dbReference>
<dbReference type="PROSITE" id="PS50006">
    <property type="entry name" value="FHA_DOMAIN"/>
    <property type="match status" value="1"/>
</dbReference>
<dbReference type="SUPFAM" id="SSF54695">
    <property type="entry name" value="POZ domain"/>
    <property type="match status" value="1"/>
</dbReference>
<dbReference type="InterPro" id="IPR045005">
    <property type="entry name" value="BPM1-6"/>
</dbReference>
<evidence type="ECO:0000256" key="3">
    <source>
        <dbReference type="ARBA" id="ARBA00010846"/>
    </source>
</evidence>
<dbReference type="PANTHER" id="PTHR26379:SF229">
    <property type="entry name" value="BTB_POZ AND MATH DOMAIN-CONTAINING PROTEIN 5-RELATED"/>
    <property type="match status" value="1"/>
</dbReference>
<dbReference type="InterPro" id="IPR000253">
    <property type="entry name" value="FHA_dom"/>
</dbReference>
<organism evidence="7">
    <name type="scientific">Populus alba</name>
    <name type="common">White poplar</name>
    <dbReference type="NCBI Taxonomy" id="43335"/>
    <lineage>
        <taxon>Eukaryota</taxon>
        <taxon>Viridiplantae</taxon>
        <taxon>Streptophyta</taxon>
        <taxon>Embryophyta</taxon>
        <taxon>Tracheophyta</taxon>
        <taxon>Spermatophyta</taxon>
        <taxon>Magnoliopsida</taxon>
        <taxon>eudicotyledons</taxon>
        <taxon>Gunneridae</taxon>
        <taxon>Pentapetalae</taxon>
        <taxon>rosids</taxon>
        <taxon>fabids</taxon>
        <taxon>Malpighiales</taxon>
        <taxon>Salicaceae</taxon>
        <taxon>Saliceae</taxon>
        <taxon>Populus</taxon>
    </lineage>
</organism>
<proteinExistence type="inferred from homology"/>
<dbReference type="Pfam" id="PF00498">
    <property type="entry name" value="FHA"/>
    <property type="match status" value="1"/>
</dbReference>
<dbReference type="InterPro" id="IPR011333">
    <property type="entry name" value="SKP1/BTB/POZ_sf"/>
</dbReference>
<dbReference type="EMBL" id="RCHU01000935">
    <property type="protein sequence ID" value="TKR85897.1"/>
    <property type="molecule type" value="Genomic_DNA"/>
</dbReference>
<dbReference type="InterPro" id="IPR008974">
    <property type="entry name" value="TRAF-like"/>
</dbReference>
<evidence type="ECO:0000256" key="2">
    <source>
        <dbReference type="ARBA" id="ARBA00004906"/>
    </source>
</evidence>
<dbReference type="Gene3D" id="1.25.40.420">
    <property type="match status" value="1"/>
</dbReference>
<comment type="function">
    <text evidence="1">May act as a substrate-specific adapter of an E3 ubiquitin-protein ligase complex (CUL3-RBX1-BTB) which mediates the ubiquitination and subsequent proteasomal degradation of target proteins.</text>
</comment>
<dbReference type="SUPFAM" id="SSF49599">
    <property type="entry name" value="TRAF domain-like"/>
    <property type="match status" value="1"/>
</dbReference>
<feature type="domain" description="FHA" evidence="4">
    <location>
        <begin position="530"/>
        <end position="580"/>
    </location>
</feature>
<dbReference type="PROSITE" id="PS50097">
    <property type="entry name" value="BTB"/>
    <property type="match status" value="1"/>
</dbReference>
<dbReference type="InterPro" id="IPR002083">
    <property type="entry name" value="MATH/TRAF_dom"/>
</dbReference>
<dbReference type="GO" id="GO:0071472">
    <property type="term" value="P:cellular response to salt stress"/>
    <property type="evidence" value="ECO:0007669"/>
    <property type="project" value="UniProtKB-ARBA"/>
</dbReference>
<evidence type="ECO:0000259" key="6">
    <source>
        <dbReference type="PROSITE" id="PS50144"/>
    </source>
</evidence>
<dbReference type="InterPro" id="IPR008984">
    <property type="entry name" value="SMAD_FHA_dom_sf"/>
</dbReference>
<protein>
    <recommendedName>
        <fullName evidence="8">BTB/POZ and MATH domain-containing protein 4-like</fullName>
    </recommendedName>
</protein>
<evidence type="ECO:0008006" key="8">
    <source>
        <dbReference type="Google" id="ProtNLM"/>
    </source>
</evidence>
<dbReference type="CDD" id="cd00060">
    <property type="entry name" value="FHA"/>
    <property type="match status" value="1"/>
</dbReference>
<accession>A0A4U5NQE4</accession>
<sequence>MTEPNPLVSPTSSRSVTETVNGSHKFVIQGYSLAKGMGVGKHIASDNFTVGGYQWAIYFYPDGKNPEDSSAHVSVFIALASEGTDVRALFELTLVDQSGKGKHKVHSHFDRSLESGPYTLKYRGSMWGYKRFFRRAMLETSDYLKDDCLKINCTVGVVVSATDCSQLNSIQVPESDIGAHFGMMLDNMEGSDVIFNVAGEKFHAHKLVLSARSPFFRSKFFDGVEKDEKEIVISDLEPKVFKAMLHFVYRDTLTEDVTMVTSSSSLVSSISDTLTTKLLAAADRYGLDRLKLMCGSHLCKDISVNSVASILTMADCHHATELKAVCLKFAAENLAAVMLSDGFANLKENCPLLQSELLKTVAGCEEDCSSGGGKSRSVWAQLSDGGDTNGRRPCPQCFGALTVPESARPYAKEISCKSCSMCGKVLSMLTWHKKLNIRNPRSKRTKRRRNNVQVADDECSVNVVDGLLDTAKRPSVKVNKDSLGSPQDFFSNLQGVGIKAKKQRGLGFVHASGAESTLTSVEERWLPSEVTVGRLPEKADMVIPVATVSALHARIQKKEGTLVVTYLDSTNGTFIDEKRLRPGLLELLSVYRLEVVSHLVHNGSMSEFLKLYYHLLMSAFFYCIGYSSGHVSCLEACHCRSSQQTRRVSRQVETDDRSNESNETSS</sequence>
<dbReference type="FunFam" id="3.30.710.10:FF:000136">
    <property type="entry name" value="BTB-POZ and math domain 1"/>
    <property type="match status" value="1"/>
</dbReference>
<dbReference type="PROSITE" id="PS50144">
    <property type="entry name" value="MATH"/>
    <property type="match status" value="1"/>
</dbReference>
<comment type="similarity">
    <text evidence="3">Belongs to the Tdpoz family.</text>
</comment>
<dbReference type="InterPro" id="IPR000210">
    <property type="entry name" value="BTB/POZ_dom"/>
</dbReference>
<dbReference type="SMART" id="SM00061">
    <property type="entry name" value="MATH"/>
    <property type="match status" value="1"/>
</dbReference>
<dbReference type="InterPro" id="IPR056423">
    <property type="entry name" value="BACK_BPM_SPOP"/>
</dbReference>
<dbReference type="STRING" id="43335.A0A4U5NQE4"/>
<dbReference type="SMART" id="SM00225">
    <property type="entry name" value="BTB"/>
    <property type="match status" value="1"/>
</dbReference>
<dbReference type="Pfam" id="PF24570">
    <property type="entry name" value="BACK_BPM_SPOP"/>
    <property type="match status" value="1"/>
</dbReference>